<comment type="subcellular location">
    <subcellularLocation>
        <location evidence="1">Nucleus</location>
    </subcellularLocation>
</comment>
<dbReference type="InterPro" id="IPR035979">
    <property type="entry name" value="RBD_domain_sf"/>
</dbReference>
<evidence type="ECO:0000313" key="11">
    <source>
        <dbReference type="Proteomes" id="UP000492821"/>
    </source>
</evidence>
<feature type="compositionally biased region" description="Basic and acidic residues" evidence="9">
    <location>
        <begin position="1"/>
        <end position="14"/>
    </location>
</feature>
<feature type="domain" description="RRM" evidence="10">
    <location>
        <begin position="323"/>
        <end position="402"/>
    </location>
</feature>
<keyword evidence="3" id="KW-0677">Repeat</keyword>
<dbReference type="InterPro" id="IPR012677">
    <property type="entry name" value="Nucleotide-bd_a/b_plait_sf"/>
</dbReference>
<feature type="region of interest" description="Disordered" evidence="9">
    <location>
        <begin position="400"/>
        <end position="421"/>
    </location>
</feature>
<feature type="compositionally biased region" description="Basic and acidic residues" evidence="9">
    <location>
        <begin position="583"/>
        <end position="593"/>
    </location>
</feature>
<dbReference type="WBParaSite" id="Pan_g8940.t1">
    <property type="protein sequence ID" value="Pan_g8940.t1"/>
    <property type="gene ID" value="Pan_g8940"/>
</dbReference>
<dbReference type="Pfam" id="PF18694">
    <property type="entry name" value="TDP-43_N"/>
    <property type="match status" value="1"/>
</dbReference>
<feature type="compositionally biased region" description="Low complexity" evidence="9">
    <location>
        <begin position="541"/>
        <end position="554"/>
    </location>
</feature>
<keyword evidence="6" id="KW-0508">mRNA splicing</keyword>
<dbReference type="CDD" id="cd19609">
    <property type="entry name" value="NTD_TDP-43"/>
    <property type="match status" value="1"/>
</dbReference>
<dbReference type="Proteomes" id="UP000492821">
    <property type="component" value="Unassembled WGS sequence"/>
</dbReference>
<dbReference type="SMART" id="SM00360">
    <property type="entry name" value="RRM"/>
    <property type="match status" value="2"/>
</dbReference>
<feature type="region of interest" description="Disordered" evidence="9">
    <location>
        <begin position="1"/>
        <end position="33"/>
    </location>
</feature>
<proteinExistence type="predicted"/>
<feature type="region of interest" description="Disordered" evidence="9">
    <location>
        <begin position="130"/>
        <end position="202"/>
    </location>
</feature>
<keyword evidence="7" id="KW-0539">Nucleus</keyword>
<evidence type="ECO:0000256" key="5">
    <source>
        <dbReference type="ARBA" id="ARBA00023163"/>
    </source>
</evidence>
<dbReference type="PANTHER" id="PTHR48033">
    <property type="entry name" value="RNA-BINDING (RRM/RBD/RNP MOTIFS) FAMILY PROTEIN"/>
    <property type="match status" value="1"/>
</dbReference>
<evidence type="ECO:0000256" key="8">
    <source>
        <dbReference type="PROSITE-ProRule" id="PRU00176"/>
    </source>
</evidence>
<feature type="region of interest" description="Disordered" evidence="9">
    <location>
        <begin position="432"/>
        <end position="451"/>
    </location>
</feature>
<evidence type="ECO:0000256" key="2">
    <source>
        <dbReference type="ARBA" id="ARBA00022664"/>
    </source>
</evidence>
<keyword evidence="5" id="KW-0804">Transcription</keyword>
<feature type="compositionally biased region" description="Basic and acidic residues" evidence="9">
    <location>
        <begin position="190"/>
        <end position="202"/>
    </location>
</feature>
<dbReference type="GO" id="GO:0003723">
    <property type="term" value="F:RNA binding"/>
    <property type="evidence" value="ECO:0007669"/>
    <property type="project" value="UniProtKB-UniRule"/>
</dbReference>
<evidence type="ECO:0000256" key="6">
    <source>
        <dbReference type="ARBA" id="ARBA00023187"/>
    </source>
</evidence>
<feature type="compositionally biased region" description="Polar residues" evidence="9">
    <location>
        <begin position="142"/>
        <end position="152"/>
    </location>
</feature>
<dbReference type="AlphaFoldDB" id="A0A7E5A1F6"/>
<keyword evidence="2" id="KW-0507">mRNA processing</keyword>
<sequence length="593" mass="64734">MSADDSTVRSESFENLKINPAESSSTETAATPATVLKQEPVEPDYVLVKDVATDEIMELPTQIEDNTLGLKTLTHAFPGAHGLKYKTAVGTTRALLADSTGSKFYAPATGWAGKTFTVIFSGVQAVPPPPPAPIEAKPRISKSMSGVGNGDQNAKRKKMMDDNDSSDSDGGEHRASGDRSGHHQVTAKQKRLEPAEPVVKEEPPVVPAAVATTPPTTVVATADDKDDSEHPTDLIVLGIPFKLTESNLREYFETFGKVVLCEIKRESNGSSKGFGFIKFETFESQLKVLARAVHTIGGRRCQVKVPFSKKSDGRDEHTVMEHIKLFVGRLSEKTSETALREFFLAEAKKIDPKASVIDTFIPKPFRSFAFITFSSAKVVKELIRKGDFIIDGSSVSVSSAAPKAPETSHYNNYSPEYPNRNTHSHYPEFTQTRRNPWNRNGSSSVHQPPTNRFNEQAFLRPYGMSSEQPRKRTFMETSYASMPDYPSPFSNGPSTTGSVGGGQALASGFETLNLNQLPSSNHDMLSAFSQFMSSQKARNTSIPPSGPSSMSQQSLMNGLPRGMPRYSDMPQGPPHPSQQMPYGHDDRYFGGGL</sequence>
<evidence type="ECO:0000256" key="9">
    <source>
        <dbReference type="SAM" id="MobiDB-lite"/>
    </source>
</evidence>
<dbReference type="GO" id="GO:0006397">
    <property type="term" value="P:mRNA processing"/>
    <property type="evidence" value="ECO:0007669"/>
    <property type="project" value="UniProtKB-KW"/>
</dbReference>
<dbReference type="Gene3D" id="3.30.70.330">
    <property type="match status" value="2"/>
</dbReference>
<dbReference type="InterPro" id="IPR041105">
    <property type="entry name" value="TDP-43_N"/>
</dbReference>
<accession>A0A7E5A1F6</accession>
<dbReference type="GO" id="GO:0010468">
    <property type="term" value="P:regulation of gene expression"/>
    <property type="evidence" value="ECO:0007669"/>
    <property type="project" value="TreeGrafter"/>
</dbReference>
<reference evidence="12" key="2">
    <citation type="submission" date="2020-10" db="UniProtKB">
        <authorList>
            <consortium name="WormBaseParasite"/>
        </authorList>
    </citation>
    <scope>IDENTIFICATION</scope>
</reference>
<feature type="compositionally biased region" description="Low complexity" evidence="9">
    <location>
        <begin position="20"/>
        <end position="33"/>
    </location>
</feature>
<evidence type="ECO:0000256" key="1">
    <source>
        <dbReference type="ARBA" id="ARBA00004123"/>
    </source>
</evidence>
<dbReference type="GO" id="GO:0000785">
    <property type="term" value="C:chromatin"/>
    <property type="evidence" value="ECO:0007669"/>
    <property type="project" value="TreeGrafter"/>
</dbReference>
<keyword evidence="8" id="KW-0694">RNA-binding</keyword>
<feature type="compositionally biased region" description="Basic and acidic residues" evidence="9">
    <location>
        <begin position="170"/>
        <end position="181"/>
    </location>
</feature>
<keyword evidence="4" id="KW-0805">Transcription regulation</keyword>
<evidence type="ECO:0000313" key="12">
    <source>
        <dbReference type="WBParaSite" id="Pan_g8940.t1"/>
    </source>
</evidence>
<evidence type="ECO:0000256" key="7">
    <source>
        <dbReference type="ARBA" id="ARBA00023242"/>
    </source>
</evidence>
<dbReference type="PANTHER" id="PTHR48033:SF9">
    <property type="entry name" value="TAR DNA-BINDING PROTEIN 43"/>
    <property type="match status" value="1"/>
</dbReference>
<organism evidence="11 12">
    <name type="scientific">Panagrellus redivivus</name>
    <name type="common">Microworm</name>
    <dbReference type="NCBI Taxonomy" id="6233"/>
    <lineage>
        <taxon>Eukaryota</taxon>
        <taxon>Metazoa</taxon>
        <taxon>Ecdysozoa</taxon>
        <taxon>Nematoda</taxon>
        <taxon>Chromadorea</taxon>
        <taxon>Rhabditida</taxon>
        <taxon>Tylenchina</taxon>
        <taxon>Panagrolaimomorpha</taxon>
        <taxon>Panagrolaimoidea</taxon>
        <taxon>Panagrolaimidae</taxon>
        <taxon>Panagrellus</taxon>
    </lineage>
</organism>
<feature type="domain" description="RRM" evidence="10">
    <location>
        <begin position="232"/>
        <end position="310"/>
    </location>
</feature>
<keyword evidence="11" id="KW-1185">Reference proteome</keyword>
<dbReference type="SUPFAM" id="SSF54928">
    <property type="entry name" value="RNA-binding domain, RBD"/>
    <property type="match status" value="2"/>
</dbReference>
<dbReference type="PROSITE" id="PS50102">
    <property type="entry name" value="RRM"/>
    <property type="match status" value="2"/>
</dbReference>
<evidence type="ECO:0000256" key="4">
    <source>
        <dbReference type="ARBA" id="ARBA00023015"/>
    </source>
</evidence>
<reference evidence="11" key="1">
    <citation type="journal article" date="2013" name="Genetics">
        <title>The draft genome and transcriptome of Panagrellus redivivus are shaped by the harsh demands of a free-living lifestyle.</title>
        <authorList>
            <person name="Srinivasan J."/>
            <person name="Dillman A.R."/>
            <person name="Macchietto M.G."/>
            <person name="Heikkinen L."/>
            <person name="Lakso M."/>
            <person name="Fracchia K.M."/>
            <person name="Antoshechkin I."/>
            <person name="Mortazavi A."/>
            <person name="Wong G."/>
            <person name="Sternberg P.W."/>
        </authorList>
    </citation>
    <scope>NUCLEOTIDE SEQUENCE [LARGE SCALE GENOMIC DNA]</scope>
    <source>
        <strain evidence="11">MT8872</strain>
    </source>
</reference>
<evidence type="ECO:0000256" key="3">
    <source>
        <dbReference type="ARBA" id="ARBA00022737"/>
    </source>
</evidence>
<name>A0A7E5A1F6_PANRE</name>
<dbReference type="GO" id="GO:0005654">
    <property type="term" value="C:nucleoplasm"/>
    <property type="evidence" value="ECO:0007669"/>
    <property type="project" value="TreeGrafter"/>
</dbReference>
<feature type="region of interest" description="Disordered" evidence="9">
    <location>
        <begin position="535"/>
        <end position="593"/>
    </location>
</feature>
<evidence type="ECO:0000259" key="10">
    <source>
        <dbReference type="PROSITE" id="PS50102"/>
    </source>
</evidence>
<dbReference type="Pfam" id="PF00076">
    <property type="entry name" value="RRM_1"/>
    <property type="match status" value="1"/>
</dbReference>
<dbReference type="GO" id="GO:0008380">
    <property type="term" value="P:RNA splicing"/>
    <property type="evidence" value="ECO:0007669"/>
    <property type="project" value="UniProtKB-KW"/>
</dbReference>
<dbReference type="InterPro" id="IPR000504">
    <property type="entry name" value="RRM_dom"/>
</dbReference>
<protein>
    <submittedName>
        <fullName evidence="12">RRM domain-containing protein</fullName>
    </submittedName>
</protein>